<dbReference type="Proteomes" id="UP000000639">
    <property type="component" value="Chromosome"/>
</dbReference>
<dbReference type="HOGENOM" id="CLU_009600_0_1_6"/>
<name>A1SS13_PSYIN</name>
<keyword evidence="3" id="KW-1185">Reference proteome</keyword>
<dbReference type="SUPFAM" id="SSF75304">
    <property type="entry name" value="Amidase signature (AS) enzymes"/>
    <property type="match status" value="1"/>
</dbReference>
<dbReference type="eggNOG" id="COG0154">
    <property type="taxonomic scope" value="Bacteria"/>
</dbReference>
<dbReference type="InterPro" id="IPR036928">
    <property type="entry name" value="AS_sf"/>
</dbReference>
<feature type="domain" description="Amidase" evidence="1">
    <location>
        <begin position="53"/>
        <end position="402"/>
    </location>
</feature>
<sequence length="437" mass="48093">MHHVTAKPTAYSIAINWLTSHIVYYRIVIMLTNLPFTIDALHEVCRQGVSPDEVIQESLARLTNIADEGIYFYVASSSQLSKAITDLGPFDLELKPLWGIPFAVKDNIDAANMPTTAACYEFHYITKQDAYVVSLLKLAGAIVIGKTNLDQFATGLVGLRTPYPAPKNAIDSKLVPDRSSLRSALAVAHGEVYFSLGTDTAGSGRITSALNNIVGLKPTLGSISSRGVIPTCRSLDTVSILALTVEDASLVYACCRSYDKKDPFSKPYHGDAKQNMPTDFTVAVPDSTSLILDEPAQKKAYEQALNCWRQKRAKLVEIDFNPFYEVPKLLYEGLWVAERLAALEHFIAKHQSALYSITHVIIESAHKFSASDAFNARYHLQALPWKTTSILTKIDVIGVPPMPGLVYKSDIGSNAIGPNSRLGTYTNLLDDDHKKYH</sequence>
<dbReference type="KEGG" id="pin:Ping_0417"/>
<organism evidence="2 3">
    <name type="scientific">Psychromonas ingrahamii (strain DSM 17664 / CCUG 51855 / 37)</name>
    <dbReference type="NCBI Taxonomy" id="357804"/>
    <lineage>
        <taxon>Bacteria</taxon>
        <taxon>Pseudomonadati</taxon>
        <taxon>Pseudomonadota</taxon>
        <taxon>Gammaproteobacteria</taxon>
        <taxon>Alteromonadales</taxon>
        <taxon>Psychromonadaceae</taxon>
        <taxon>Psychromonas</taxon>
    </lineage>
</organism>
<evidence type="ECO:0000313" key="3">
    <source>
        <dbReference type="Proteomes" id="UP000000639"/>
    </source>
</evidence>
<reference evidence="2 3" key="1">
    <citation type="submission" date="2007-01" db="EMBL/GenBank/DDBJ databases">
        <title>Complete sequence of Psychromonas ingrahamii 37.</title>
        <authorList>
            <consortium name="US DOE Joint Genome Institute"/>
            <person name="Copeland A."/>
            <person name="Lucas S."/>
            <person name="Lapidus A."/>
            <person name="Barry K."/>
            <person name="Detter J.C."/>
            <person name="Glavina del Rio T."/>
            <person name="Hammon N."/>
            <person name="Israni S."/>
            <person name="Dalin E."/>
            <person name="Tice H."/>
            <person name="Pitluck S."/>
            <person name="Thompson L.S."/>
            <person name="Brettin T."/>
            <person name="Bruce D."/>
            <person name="Han C."/>
            <person name="Tapia R."/>
            <person name="Schmutz J."/>
            <person name="Larimer F."/>
            <person name="Land M."/>
            <person name="Hauser L."/>
            <person name="Kyrpides N."/>
            <person name="Ivanova N."/>
            <person name="Staley J."/>
            <person name="Richardson P."/>
        </authorList>
    </citation>
    <scope>NUCLEOTIDE SEQUENCE [LARGE SCALE GENOMIC DNA]</scope>
    <source>
        <strain evidence="2 3">37</strain>
    </source>
</reference>
<dbReference type="AlphaFoldDB" id="A1SS13"/>
<dbReference type="InterPro" id="IPR000120">
    <property type="entry name" value="Amidase"/>
</dbReference>
<evidence type="ECO:0000313" key="2">
    <source>
        <dbReference type="EMBL" id="ABM02278.1"/>
    </source>
</evidence>
<dbReference type="Gene3D" id="1.20.58.1700">
    <property type="match status" value="1"/>
</dbReference>
<protein>
    <submittedName>
        <fullName evidence="2">Amidase</fullName>
    </submittedName>
</protein>
<dbReference type="PANTHER" id="PTHR11895:SF169">
    <property type="entry name" value="GLUTAMYL-TRNA(GLN) AMIDOTRANSFERASE"/>
    <property type="match status" value="1"/>
</dbReference>
<dbReference type="InterPro" id="IPR023631">
    <property type="entry name" value="Amidase_dom"/>
</dbReference>
<dbReference type="Gene3D" id="3.90.1300.10">
    <property type="entry name" value="Amidase signature (AS) domain"/>
    <property type="match status" value="1"/>
</dbReference>
<gene>
    <name evidence="2" type="ordered locus">Ping_0417</name>
</gene>
<dbReference type="STRING" id="357804.Ping_0417"/>
<dbReference type="PANTHER" id="PTHR11895">
    <property type="entry name" value="TRANSAMIDASE"/>
    <property type="match status" value="1"/>
</dbReference>
<proteinExistence type="predicted"/>
<dbReference type="GO" id="GO:0003824">
    <property type="term" value="F:catalytic activity"/>
    <property type="evidence" value="ECO:0007669"/>
    <property type="project" value="InterPro"/>
</dbReference>
<dbReference type="Pfam" id="PF01425">
    <property type="entry name" value="Amidase"/>
    <property type="match status" value="1"/>
</dbReference>
<evidence type="ECO:0000259" key="1">
    <source>
        <dbReference type="Pfam" id="PF01425"/>
    </source>
</evidence>
<accession>A1SS13</accession>
<dbReference type="EMBL" id="CP000510">
    <property type="protein sequence ID" value="ABM02278.1"/>
    <property type="molecule type" value="Genomic_DNA"/>
</dbReference>